<organism evidence="1 2">
    <name type="scientific">Eretmocerus hayati</name>
    <dbReference type="NCBI Taxonomy" id="131215"/>
    <lineage>
        <taxon>Eukaryota</taxon>
        <taxon>Metazoa</taxon>
        <taxon>Ecdysozoa</taxon>
        <taxon>Arthropoda</taxon>
        <taxon>Hexapoda</taxon>
        <taxon>Insecta</taxon>
        <taxon>Pterygota</taxon>
        <taxon>Neoptera</taxon>
        <taxon>Endopterygota</taxon>
        <taxon>Hymenoptera</taxon>
        <taxon>Apocrita</taxon>
        <taxon>Proctotrupomorpha</taxon>
        <taxon>Chalcidoidea</taxon>
        <taxon>Aphelinidae</taxon>
        <taxon>Aphelininae</taxon>
        <taxon>Eretmocerus</taxon>
    </lineage>
</organism>
<proteinExistence type="predicted"/>
<dbReference type="Proteomes" id="UP001239111">
    <property type="component" value="Chromosome 4"/>
</dbReference>
<comment type="caution">
    <text evidence="1">The sequence shown here is derived from an EMBL/GenBank/DDBJ whole genome shotgun (WGS) entry which is preliminary data.</text>
</comment>
<sequence>MVIFFVQDVEVTTPDSEEVTLADHTSLPLENKTTNWFDKEEDVPLNRSSRGLIDFKGMFGCVGTCSAWNYNNYGCWCGKGGSGPVVDKIDQCCKDHDLCYERTGCIGIFNYFVSPLWRCTPDGVEC</sequence>
<accession>A0ACC2N0E8</accession>
<protein>
    <submittedName>
        <fullName evidence="1">Uncharacterized protein</fullName>
    </submittedName>
</protein>
<evidence type="ECO:0000313" key="2">
    <source>
        <dbReference type="Proteomes" id="UP001239111"/>
    </source>
</evidence>
<reference evidence="1" key="1">
    <citation type="submission" date="2023-04" db="EMBL/GenBank/DDBJ databases">
        <title>A chromosome-level genome assembly of the parasitoid wasp Eretmocerus hayati.</title>
        <authorList>
            <person name="Zhong Y."/>
            <person name="Liu S."/>
            <person name="Liu Y."/>
        </authorList>
    </citation>
    <scope>NUCLEOTIDE SEQUENCE</scope>
    <source>
        <strain evidence="1">ZJU_SS_LIU_2023</strain>
    </source>
</reference>
<name>A0ACC2N0E8_9HYME</name>
<evidence type="ECO:0000313" key="1">
    <source>
        <dbReference type="EMBL" id="KAJ8664595.1"/>
    </source>
</evidence>
<gene>
    <name evidence="1" type="ORF">QAD02_006257</name>
</gene>
<feature type="non-terminal residue" evidence="1">
    <location>
        <position position="126"/>
    </location>
</feature>
<dbReference type="EMBL" id="CM056744">
    <property type="protein sequence ID" value="KAJ8664595.1"/>
    <property type="molecule type" value="Genomic_DNA"/>
</dbReference>
<keyword evidence="2" id="KW-1185">Reference proteome</keyword>